<dbReference type="AlphaFoldDB" id="A0A5B7GAJ1"/>
<sequence length="130" mass="13710">MSRCWTEQPMKNYKIIVTCPGFSLLWFLDTNFKGSQLGTSGAMQKPGQAGPASVAGPEVKVVPASAMGPTTTGGFHARFLGQDMEVSICHTTPKPGSQTPIWDIDGGICHMAPMPGGQPLIPSHGFIHGS</sequence>
<evidence type="ECO:0000313" key="2">
    <source>
        <dbReference type="Proteomes" id="UP000324222"/>
    </source>
</evidence>
<keyword evidence="2" id="KW-1185">Reference proteome</keyword>
<reference evidence="1 2" key="1">
    <citation type="submission" date="2019-05" db="EMBL/GenBank/DDBJ databases">
        <title>Another draft genome of Portunus trituberculatus and its Hox gene families provides insights of decapod evolution.</title>
        <authorList>
            <person name="Jeong J.-H."/>
            <person name="Song I."/>
            <person name="Kim S."/>
            <person name="Choi T."/>
            <person name="Kim D."/>
            <person name="Ryu S."/>
            <person name="Kim W."/>
        </authorList>
    </citation>
    <scope>NUCLEOTIDE SEQUENCE [LARGE SCALE GENOMIC DNA]</scope>
    <source>
        <tissue evidence="1">Muscle</tissue>
    </source>
</reference>
<proteinExistence type="predicted"/>
<evidence type="ECO:0000313" key="1">
    <source>
        <dbReference type="EMBL" id="MPC54293.1"/>
    </source>
</evidence>
<name>A0A5B7GAJ1_PORTR</name>
<protein>
    <submittedName>
        <fullName evidence="1">Uncharacterized protein</fullName>
    </submittedName>
</protein>
<dbReference type="EMBL" id="VSRR010012244">
    <property type="protein sequence ID" value="MPC54293.1"/>
    <property type="molecule type" value="Genomic_DNA"/>
</dbReference>
<dbReference type="Proteomes" id="UP000324222">
    <property type="component" value="Unassembled WGS sequence"/>
</dbReference>
<accession>A0A5B7GAJ1</accession>
<organism evidence="1 2">
    <name type="scientific">Portunus trituberculatus</name>
    <name type="common">Swimming crab</name>
    <name type="synonym">Neptunus trituberculatus</name>
    <dbReference type="NCBI Taxonomy" id="210409"/>
    <lineage>
        <taxon>Eukaryota</taxon>
        <taxon>Metazoa</taxon>
        <taxon>Ecdysozoa</taxon>
        <taxon>Arthropoda</taxon>
        <taxon>Crustacea</taxon>
        <taxon>Multicrustacea</taxon>
        <taxon>Malacostraca</taxon>
        <taxon>Eumalacostraca</taxon>
        <taxon>Eucarida</taxon>
        <taxon>Decapoda</taxon>
        <taxon>Pleocyemata</taxon>
        <taxon>Brachyura</taxon>
        <taxon>Eubrachyura</taxon>
        <taxon>Portunoidea</taxon>
        <taxon>Portunidae</taxon>
        <taxon>Portuninae</taxon>
        <taxon>Portunus</taxon>
    </lineage>
</organism>
<gene>
    <name evidence="1" type="ORF">E2C01_048204</name>
</gene>
<comment type="caution">
    <text evidence="1">The sequence shown here is derived from an EMBL/GenBank/DDBJ whole genome shotgun (WGS) entry which is preliminary data.</text>
</comment>